<gene>
    <name evidence="3" type="ORF">CCACVL1_00603</name>
</gene>
<dbReference type="STRING" id="210143.A0A1R3KVZ2"/>
<sequence length="81" mass="9182">MVSAMKKLAELDVEPTVEERNLLSVGKGDYYRYLAEFKMGDERKEAVDQSMKAYQSATTTAEAELSPKFYHCFVIGMAAYE</sequence>
<dbReference type="InterPro" id="IPR023410">
    <property type="entry name" value="14-3-3_domain"/>
</dbReference>
<comment type="similarity">
    <text evidence="1">Belongs to the 14-3-3 family.</text>
</comment>
<dbReference type="AlphaFoldDB" id="A0A1R3KVZ2"/>
<evidence type="ECO:0000259" key="2">
    <source>
        <dbReference type="Pfam" id="PF00244"/>
    </source>
</evidence>
<name>A0A1R3KVZ2_COCAP</name>
<dbReference type="OrthoDB" id="1735995at2759"/>
<feature type="domain" description="14-3-3" evidence="2">
    <location>
        <begin position="27"/>
        <end position="67"/>
    </location>
</feature>
<dbReference type="PRINTS" id="PR00305">
    <property type="entry name" value="1433ZETA"/>
</dbReference>
<protein>
    <submittedName>
        <fullName evidence="3">14-3-3 protein</fullName>
    </submittedName>
</protein>
<comment type="caution">
    <text evidence="3">The sequence shown here is derived from an EMBL/GenBank/DDBJ whole genome shotgun (WGS) entry which is preliminary data.</text>
</comment>
<feature type="non-terminal residue" evidence="3">
    <location>
        <position position="81"/>
    </location>
</feature>
<evidence type="ECO:0000313" key="4">
    <source>
        <dbReference type="Proteomes" id="UP000188268"/>
    </source>
</evidence>
<dbReference type="SUPFAM" id="SSF48445">
    <property type="entry name" value="14-3-3 protein"/>
    <property type="match status" value="1"/>
</dbReference>
<dbReference type="Proteomes" id="UP000188268">
    <property type="component" value="Unassembled WGS sequence"/>
</dbReference>
<dbReference type="Gramene" id="OMP11242">
    <property type="protein sequence ID" value="OMP11242"/>
    <property type="gene ID" value="CCACVL1_00603"/>
</dbReference>
<dbReference type="Gene3D" id="1.20.190.20">
    <property type="entry name" value="14-3-3 domain"/>
    <property type="match status" value="1"/>
</dbReference>
<proteinExistence type="inferred from homology"/>
<dbReference type="Pfam" id="PF00244">
    <property type="entry name" value="14-3-3"/>
    <property type="match status" value="1"/>
</dbReference>
<keyword evidence="4" id="KW-1185">Reference proteome</keyword>
<dbReference type="EMBL" id="AWWV01001448">
    <property type="protein sequence ID" value="OMP11242.1"/>
    <property type="molecule type" value="Genomic_DNA"/>
</dbReference>
<evidence type="ECO:0000256" key="1">
    <source>
        <dbReference type="ARBA" id="ARBA00006141"/>
    </source>
</evidence>
<accession>A0A1R3KVZ2</accession>
<dbReference type="InterPro" id="IPR036815">
    <property type="entry name" value="14-3-3_dom_sf"/>
</dbReference>
<dbReference type="InterPro" id="IPR000308">
    <property type="entry name" value="14-3-3"/>
</dbReference>
<reference evidence="3 4" key="1">
    <citation type="submission" date="2013-09" db="EMBL/GenBank/DDBJ databases">
        <title>Corchorus capsularis genome sequencing.</title>
        <authorList>
            <person name="Alam M."/>
            <person name="Haque M.S."/>
            <person name="Islam M.S."/>
            <person name="Emdad E.M."/>
            <person name="Islam M.M."/>
            <person name="Ahmed B."/>
            <person name="Halim A."/>
            <person name="Hossen Q.M.M."/>
            <person name="Hossain M.Z."/>
            <person name="Ahmed R."/>
            <person name="Khan M.M."/>
            <person name="Islam R."/>
            <person name="Rashid M.M."/>
            <person name="Khan S.A."/>
            <person name="Rahman M.S."/>
            <person name="Alam M."/>
        </authorList>
    </citation>
    <scope>NUCLEOTIDE SEQUENCE [LARGE SCALE GENOMIC DNA]</scope>
    <source>
        <strain evidence="4">cv. CVL-1</strain>
        <tissue evidence="3">Whole seedling</tissue>
    </source>
</reference>
<organism evidence="3 4">
    <name type="scientific">Corchorus capsularis</name>
    <name type="common">Jute</name>
    <dbReference type="NCBI Taxonomy" id="210143"/>
    <lineage>
        <taxon>Eukaryota</taxon>
        <taxon>Viridiplantae</taxon>
        <taxon>Streptophyta</taxon>
        <taxon>Embryophyta</taxon>
        <taxon>Tracheophyta</taxon>
        <taxon>Spermatophyta</taxon>
        <taxon>Magnoliopsida</taxon>
        <taxon>eudicotyledons</taxon>
        <taxon>Gunneridae</taxon>
        <taxon>Pentapetalae</taxon>
        <taxon>rosids</taxon>
        <taxon>malvids</taxon>
        <taxon>Malvales</taxon>
        <taxon>Malvaceae</taxon>
        <taxon>Grewioideae</taxon>
        <taxon>Apeibeae</taxon>
        <taxon>Corchorus</taxon>
    </lineage>
</organism>
<dbReference type="PANTHER" id="PTHR18860">
    <property type="entry name" value="14-3-3 PROTEIN"/>
    <property type="match status" value="1"/>
</dbReference>
<evidence type="ECO:0000313" key="3">
    <source>
        <dbReference type="EMBL" id="OMP11242.1"/>
    </source>
</evidence>